<proteinExistence type="predicted"/>
<evidence type="ECO:0000313" key="3">
    <source>
        <dbReference type="Proteomes" id="UP000054565"/>
    </source>
</evidence>
<gene>
    <name evidence="2" type="ORF">CIRG_08214</name>
</gene>
<feature type="compositionally biased region" description="Basic and acidic residues" evidence="1">
    <location>
        <begin position="70"/>
        <end position="94"/>
    </location>
</feature>
<sequence>MLSRSMGLIVVNILDLRAKLCRNAQKKRKSAAADIINNIVILRPWMLKLVDIKNIDLKCIYSLINKISDIDRDNETDGDNRDDKNNKANKDNKKSSSYTLENTECEKVRK</sequence>
<dbReference type="AlphaFoldDB" id="A0A0J6YNQ4"/>
<evidence type="ECO:0000256" key="1">
    <source>
        <dbReference type="SAM" id="MobiDB-lite"/>
    </source>
</evidence>
<evidence type="ECO:0000313" key="2">
    <source>
        <dbReference type="EMBL" id="KMP08533.1"/>
    </source>
</evidence>
<reference evidence="3" key="1">
    <citation type="journal article" date="2010" name="Genome Res.">
        <title>Population genomic sequencing of Coccidioides fungi reveals recent hybridization and transposon control.</title>
        <authorList>
            <person name="Neafsey D.E."/>
            <person name="Barker B.M."/>
            <person name="Sharpton T.J."/>
            <person name="Stajich J.E."/>
            <person name="Park D.J."/>
            <person name="Whiston E."/>
            <person name="Hung C.-Y."/>
            <person name="McMahan C."/>
            <person name="White J."/>
            <person name="Sykes S."/>
            <person name="Heiman D."/>
            <person name="Young S."/>
            <person name="Zeng Q."/>
            <person name="Abouelleil A."/>
            <person name="Aftuck L."/>
            <person name="Bessette D."/>
            <person name="Brown A."/>
            <person name="FitzGerald M."/>
            <person name="Lui A."/>
            <person name="Macdonald J.P."/>
            <person name="Priest M."/>
            <person name="Orbach M.J."/>
            <person name="Galgiani J.N."/>
            <person name="Kirkland T.N."/>
            <person name="Cole G.T."/>
            <person name="Birren B.W."/>
            <person name="Henn M.R."/>
            <person name="Taylor J.W."/>
            <person name="Rounsley S.D."/>
        </authorList>
    </citation>
    <scope>NUCLEOTIDE SEQUENCE [LARGE SCALE GENOMIC DNA]</scope>
    <source>
        <strain evidence="3">RMSCC 2394</strain>
    </source>
</reference>
<dbReference type="Proteomes" id="UP000054565">
    <property type="component" value="Unassembled WGS sequence"/>
</dbReference>
<organism evidence="2 3">
    <name type="scientific">Coccidioides immitis RMSCC 2394</name>
    <dbReference type="NCBI Taxonomy" id="404692"/>
    <lineage>
        <taxon>Eukaryota</taxon>
        <taxon>Fungi</taxon>
        <taxon>Dikarya</taxon>
        <taxon>Ascomycota</taxon>
        <taxon>Pezizomycotina</taxon>
        <taxon>Eurotiomycetes</taxon>
        <taxon>Eurotiomycetidae</taxon>
        <taxon>Onygenales</taxon>
        <taxon>Onygenaceae</taxon>
        <taxon>Coccidioides</taxon>
    </lineage>
</organism>
<accession>A0A0J6YNQ4</accession>
<feature type="region of interest" description="Disordered" evidence="1">
    <location>
        <begin position="70"/>
        <end position="110"/>
    </location>
</feature>
<name>A0A0J6YNQ4_COCIT</name>
<protein>
    <submittedName>
        <fullName evidence="2">Uncharacterized protein</fullName>
    </submittedName>
</protein>
<dbReference type="EMBL" id="DS028098">
    <property type="protein sequence ID" value="KMP08533.1"/>
    <property type="molecule type" value="Genomic_DNA"/>
</dbReference>